<dbReference type="InterPro" id="IPR051044">
    <property type="entry name" value="MAG_DAG_Lipase"/>
</dbReference>
<dbReference type="InterPro" id="IPR022742">
    <property type="entry name" value="Hydrolase_4"/>
</dbReference>
<dbReference type="GO" id="GO:0047372">
    <property type="term" value="F:monoacylglycerol lipase activity"/>
    <property type="evidence" value="ECO:0007669"/>
    <property type="project" value="UniProtKB-EC"/>
</dbReference>
<evidence type="ECO:0000313" key="2">
    <source>
        <dbReference type="EMBL" id="MPM22661.1"/>
    </source>
</evidence>
<feature type="domain" description="Serine aminopeptidase S33" evidence="1">
    <location>
        <begin position="26"/>
        <end position="129"/>
    </location>
</feature>
<dbReference type="Gene3D" id="3.40.50.1820">
    <property type="entry name" value="alpha/beta hydrolase"/>
    <property type="match status" value="1"/>
</dbReference>
<gene>
    <name evidence="2" type="ORF">SDC9_69119</name>
</gene>
<proteinExistence type="predicted"/>
<dbReference type="PIRSF" id="PIRSF017388">
    <property type="entry name" value="Esterase_lipase"/>
    <property type="match status" value="1"/>
</dbReference>
<feature type="domain" description="Serine aminopeptidase S33" evidence="1">
    <location>
        <begin position="162"/>
        <end position="231"/>
    </location>
</feature>
<accession>A0A644Y422</accession>
<dbReference type="InterPro" id="IPR029058">
    <property type="entry name" value="AB_hydrolase_fold"/>
</dbReference>
<evidence type="ECO:0000259" key="1">
    <source>
        <dbReference type="Pfam" id="PF12146"/>
    </source>
</evidence>
<dbReference type="InterPro" id="IPR012354">
    <property type="entry name" value="Esterase_lipase"/>
</dbReference>
<keyword evidence="2" id="KW-0378">Hydrolase</keyword>
<organism evidence="2">
    <name type="scientific">bioreactor metagenome</name>
    <dbReference type="NCBI Taxonomy" id="1076179"/>
    <lineage>
        <taxon>unclassified sequences</taxon>
        <taxon>metagenomes</taxon>
        <taxon>ecological metagenomes</taxon>
    </lineage>
</organism>
<sequence length="248" mass="27946">MTEPHLFQHADLDGTSFEWKGGKIGILLFHGFTATTVEVRLMAKFLNDMGFTVRGPLLPGHGKTVDDMNAFSWQDLIACAEDNYAVLKQKCDKVFVMGESMGGLLTLALSMRHPEIEGMMVFAPALIVPGLSKAEWLWPFKSYIWKKNIDETMEWQGFNVVPLHAAAQLSILQRFILKNLSKVTVPALIFQGKLDKSIDLLSSVRVLESIQSEEKELIWLENSTHCILLDNQLPDAEEICLKFIRAHS</sequence>
<dbReference type="PANTHER" id="PTHR11614">
    <property type="entry name" value="PHOSPHOLIPASE-RELATED"/>
    <property type="match status" value="1"/>
</dbReference>
<name>A0A644Y422_9ZZZZ</name>
<dbReference type="SUPFAM" id="SSF53474">
    <property type="entry name" value="alpha/beta-Hydrolases"/>
    <property type="match status" value="1"/>
</dbReference>
<dbReference type="AlphaFoldDB" id="A0A644Y422"/>
<comment type="caution">
    <text evidence="2">The sequence shown here is derived from an EMBL/GenBank/DDBJ whole genome shotgun (WGS) entry which is preliminary data.</text>
</comment>
<protein>
    <submittedName>
        <fullName evidence="2">Thermostable monoacylglycerol lipase</fullName>
        <ecNumber evidence="2">3.1.1.23</ecNumber>
    </submittedName>
</protein>
<dbReference type="EC" id="3.1.1.23" evidence="2"/>
<dbReference type="EMBL" id="VSSQ01003857">
    <property type="protein sequence ID" value="MPM22661.1"/>
    <property type="molecule type" value="Genomic_DNA"/>
</dbReference>
<dbReference type="Pfam" id="PF12146">
    <property type="entry name" value="Hydrolase_4"/>
    <property type="match status" value="2"/>
</dbReference>
<reference evidence="2" key="1">
    <citation type="submission" date="2019-08" db="EMBL/GenBank/DDBJ databases">
        <authorList>
            <person name="Kucharzyk K."/>
            <person name="Murdoch R.W."/>
            <person name="Higgins S."/>
            <person name="Loffler F."/>
        </authorList>
    </citation>
    <scope>NUCLEOTIDE SEQUENCE</scope>
</reference>